<evidence type="ECO:0000313" key="2">
    <source>
        <dbReference type="Proteomes" id="UP001346559"/>
    </source>
</evidence>
<dbReference type="EMBL" id="OR769218">
    <property type="protein sequence ID" value="WQJ54102.1"/>
    <property type="molecule type" value="Genomic_DNA"/>
</dbReference>
<accession>A0ABZ0Z754</accession>
<evidence type="ECO:0000313" key="1">
    <source>
        <dbReference type="EMBL" id="WQJ54102.1"/>
    </source>
</evidence>
<protein>
    <submittedName>
        <fullName evidence="1">Uncharacterized protein</fullName>
    </submittedName>
</protein>
<sequence length="2502" mass="291812">MAKKKYLFKLTPNKKDVVINTSVLLNGYEDVEYPIPIMDTEKLGYVYDPATFKFKDKEHVKVDYPYPVRMEIDAYFKNLPFYGINSSCNTDKIRYNEIKPSKSNGADEYSSDPDYYNNYFQQNTSYDEGVFINARDSRDKNYNYTLANYKITVRIYWSDNKSHINENYIPKGLENSSTNGWRTKINNTYPFVLRLVPELYNIENSEKIVDKNNSKELLLPNLEPNTDENSQDKNHKNIFNVPDNFTMKERNIVKFKIDATFTDPKSLMSVSAYKEVIVKQDAYIGYKTKYIKVKFIDYKPVDIWSPTVYASYNKDRNITYKIDKDTKQDYYAFYVKGSLDTSYYNNNKYKYFPDEKIYFNGAVDIDTSKKQIDSSNYFNLDTFIIDNYCINALEDSSVINEHILDSSDKDAFENRYTLCSSIAKQLGDFYDTSAYLPIISHPITSKKLIFPQPPTFEFIKRYYRTPYSFSQINLMDTSAYGTTVINISTNKVEYDSSYRAVYQKYYINNKNYYPINVSFIKNNNKTIPILDTSNGKYTYIDSSRDYDISDIMSRDISVKQLDSSSLIYNYKVIQDEEGHSIETKYCINSLLDNDTNVQIPRYGVYPVFSGYIGFDTSVYDYQNKDKVEFDNSQIEIIKDLMYRKNGLLTINTNSSFLNAKIDININKDKFNEDVISQDNSFNDIVSTVNNKIINNAKFNNLVFSSDTNSNTLLYTASNKSNTYKYEIKINNNDVSNYLRINGVKYKDLTNGTLLSYVDPGIFTLSLDDDYPKEISDSINLTIKHKDGDEITGELLITNDENEKHLKNYDNKGYELNTEHHSSMLLRANPKLSGNVKLVVDTDYKLYLDTFKANPVLNNKNVRKYPISSDGNYPRDIKKVFKNIPIKNLFGLPENSLKAHKVYNDYKDQYETMYEYGAETNTDSLYSENMKILAPLHIGNDIPEFFAIFRYDDVFNEETYSGKDINDIEKFKTLIKDSKVIKTYDLRTTTSIGQYLNNYKNMLSNYGQCYLQFIEQDYNQNSPYYRQGNNIWKGISVDRGILVNQSETTYFGSKILNSDIPNKQEMFNNYIIAGFERHNLIYSNIINLEFMFNDDDMKEYSMHRYFGLYLTANDFINYGYIVSSKNNTGNTVLTKYDEQGNIYKGDENIFNVIFNKNYYDRLFFAITNNNVGRVQTKIDLQKFFKNYVTNTPDSNLISLDSTEINIDKDNDKSFMILHFHKPIECGEHIKFIALDYPIVNKSFTNIANTYEENQLTTEHIVYELIASNDERLLETDYNINPYVGKQKCRYSENTYFYRISFYSQDTEYNDITASLDVQINRIIKCIEKFNTDIIRVQSYNDNSISIISLYDNMYVQHILPPKFDDFSYDYTAYTGINGIIYTTNKEYTDSLDFLPHKEIKYIENNSLAHDDENDWITYVNDKSINCWHCYVESEDINNIKSDTISYFNNNMTYKMHALTNQSDFFDNYYCAFSNYSFETLGWRYNNIVKFEPTKKLNYTYQINTDISDLINKVKYPLVYNINGIYDTVNTFNIINGYLRNNIFETDLYKNYTINDQQQIINTVQNVCVITNPYNVDTCMISTINESLLITNKIHLYKPTAVSISIMGITNIKDIDTTIDLSRTLHNEDNLIINIPAGTSIATDESDYRIQYGIMYEVINGKLKFNRGNAQKGTKFLITPKNIYISSTTNQMTKTTPYISFVDNTVLKIVDKQKYQTYNYDTEIPELKSTNYFANPKNTNNSELLWPIVPLTQCLWKSNGQYYDNNNILDVNTLNEKYEVKGNFCENIYTASDYDTNQYVTNKVDNILYINNESTTYKESILNGSVQHSIKKLLIDNANINTASVYYNSNIKSLEFIFSGIKFNIKLNTKIINSYIHLEDYSGFEAFVLTDYDLTKSNELYISLKEKFILLINHQFYIDYQHEGANNIKNLTDDEYQSYADYAVLNSPYDIDFKTVVSTNNSILSHKRNNFHKKLLSIIDRHNMWSSLFVQYDIPNVTMTENDIDLNKPQFVTYSLEDTIDCDEYVSVNNVYDRGLLYNSESGFIVNTPTNINSLDIISSDSHSYVITKADGDYNHTAKQILERVIDLTTLKENYTAQLLNISNVLFPKQISLNETKLAATINRTQYNPTQLKLSNILNSNQFIMTYKDKSTGLLKRTKLMTGNNLVQLKEYISKLITTETAKDKLTRYVNSFTNIVDVYIIPNSSEVKHIQNTEEYNPLIFTLSIPNQIKFNYGWFTPNTNNMFDFYVDDELKDILNVDLLQSNTKLKSINRIKNYTGNKVFEDTKLQKLNKNYYLINERSLLSATWDNSYYRKYTSENEYISIDGHKTGIDDKSFFGSHCMVIHNEYILLNTWSYPTANDILTVKFSDASFNMSANNQRTTTITINISSAIFNHFINNNQFNENWIYFKDSQYTGQKNYINNTLSVYYNDKSKIEVEIFSKDTEPNSVINIVTEKPDNLSTYNKYENYSTKFETKENLNTLTIVLNETTGKNIYPTVKIYKR</sequence>
<dbReference type="Proteomes" id="UP001346559">
    <property type="component" value="Segment"/>
</dbReference>
<name>A0ABZ0Z754_9CAUD</name>
<reference evidence="1 2" key="1">
    <citation type="submission" date="2023-11" db="EMBL/GenBank/DDBJ databases">
        <authorList>
            <person name="Cook R."/>
            <person name="Crisci M."/>
            <person name="Pye H."/>
            <person name="Adriaenssens E."/>
            <person name="Santini J."/>
        </authorList>
    </citation>
    <scope>NUCLEOTIDE SEQUENCE [LARGE SCALE GENOMIC DNA]</scope>
    <source>
        <strain evidence="1">Lak_Megaphage_RVC_AP1_GC26</strain>
    </source>
</reference>
<organism evidence="1 2">
    <name type="scientific">phage Lak_Megaphage_RVC_AP1_GC26</name>
    <dbReference type="NCBI Taxonomy" id="3109224"/>
    <lineage>
        <taxon>Viruses</taxon>
        <taxon>Duplodnaviria</taxon>
        <taxon>Heunggongvirae</taxon>
        <taxon>Uroviricota</taxon>
        <taxon>Caudoviricetes</taxon>
        <taxon>Caudoviricetes code 15 clade</taxon>
    </lineage>
</organism>
<proteinExistence type="predicted"/>
<keyword evidence="2" id="KW-1185">Reference proteome</keyword>